<dbReference type="AlphaFoldDB" id="A0A645DI82"/>
<organism evidence="2">
    <name type="scientific">bioreactor metagenome</name>
    <dbReference type="NCBI Taxonomy" id="1076179"/>
    <lineage>
        <taxon>unclassified sequences</taxon>
        <taxon>metagenomes</taxon>
        <taxon>ecological metagenomes</taxon>
    </lineage>
</organism>
<dbReference type="InterPro" id="IPR006158">
    <property type="entry name" value="Cobalamin-bd"/>
</dbReference>
<gene>
    <name evidence="2" type="ORF">SDC9_136312</name>
</gene>
<proteinExistence type="predicted"/>
<dbReference type="SUPFAM" id="SSF52242">
    <property type="entry name" value="Cobalamin (vitamin B12)-binding domain"/>
    <property type="match status" value="1"/>
</dbReference>
<dbReference type="PROSITE" id="PS51332">
    <property type="entry name" value="B12_BINDING"/>
    <property type="match status" value="1"/>
</dbReference>
<protein>
    <recommendedName>
        <fullName evidence="1">B12-binding domain-containing protein</fullName>
    </recommendedName>
</protein>
<feature type="domain" description="B12-binding" evidence="1">
    <location>
        <begin position="99"/>
        <end position="225"/>
    </location>
</feature>
<dbReference type="InterPro" id="IPR036724">
    <property type="entry name" value="Cobalamin-bd_sf"/>
</dbReference>
<reference evidence="2" key="1">
    <citation type="submission" date="2019-08" db="EMBL/GenBank/DDBJ databases">
        <authorList>
            <person name="Kucharzyk K."/>
            <person name="Murdoch R.W."/>
            <person name="Higgins S."/>
            <person name="Loffler F."/>
        </authorList>
    </citation>
    <scope>NUCLEOTIDE SEQUENCE</scope>
</reference>
<dbReference type="GO" id="GO:0046872">
    <property type="term" value="F:metal ion binding"/>
    <property type="evidence" value="ECO:0007669"/>
    <property type="project" value="InterPro"/>
</dbReference>
<name>A0A645DI82_9ZZZZ</name>
<dbReference type="GO" id="GO:0031419">
    <property type="term" value="F:cobalamin binding"/>
    <property type="evidence" value="ECO:0007669"/>
    <property type="project" value="InterPro"/>
</dbReference>
<dbReference type="Pfam" id="PF02310">
    <property type="entry name" value="B12-binding"/>
    <property type="match status" value="1"/>
</dbReference>
<dbReference type="Gene3D" id="1.10.1240.10">
    <property type="entry name" value="Methionine synthase domain"/>
    <property type="match status" value="1"/>
</dbReference>
<comment type="caution">
    <text evidence="2">The sequence shown here is derived from an EMBL/GenBank/DDBJ whole genome shotgun (WGS) entry which is preliminary data.</text>
</comment>
<evidence type="ECO:0000259" key="1">
    <source>
        <dbReference type="PROSITE" id="PS51332"/>
    </source>
</evidence>
<evidence type="ECO:0000313" key="2">
    <source>
        <dbReference type="EMBL" id="MPM89204.1"/>
    </source>
</evidence>
<accession>A0A645DI82</accession>
<dbReference type="EMBL" id="VSSQ01036672">
    <property type="protein sequence ID" value="MPM89204.1"/>
    <property type="molecule type" value="Genomic_DNA"/>
</dbReference>
<dbReference type="Gene3D" id="3.40.50.280">
    <property type="entry name" value="Cobalamin-binding domain"/>
    <property type="match status" value="1"/>
</dbReference>
<dbReference type="CDD" id="cd02065">
    <property type="entry name" value="B12-binding_like"/>
    <property type="match status" value="1"/>
</dbReference>
<dbReference type="InterPro" id="IPR036594">
    <property type="entry name" value="Meth_synthase_dom"/>
</dbReference>
<sequence length="225" mass="24522">MAEDINGYFKAVSQRLARFDRDATVEFCLGLLEDGKVTVAVLYEQILAPALNAITIARADEDRLIWQEHAMTSIVRSVIECARPYVLKERDALGNAGKAGRVILVCPEDEYHELGIRMGADFYTIAGFEALFIGANTPRVNILSAVEQLKPDVVNIGVSNFLHLVALKKIIAALRDDLAPGIAITVSGSAFSRTGMDAAEFGADNILNTFEDIAAFGRNRYETGI</sequence>